<dbReference type="EMBL" id="ML208501">
    <property type="protein sequence ID" value="TFK63848.1"/>
    <property type="molecule type" value="Genomic_DNA"/>
</dbReference>
<organism evidence="1 2">
    <name type="scientific">Pluteus cervinus</name>
    <dbReference type="NCBI Taxonomy" id="181527"/>
    <lineage>
        <taxon>Eukaryota</taxon>
        <taxon>Fungi</taxon>
        <taxon>Dikarya</taxon>
        <taxon>Basidiomycota</taxon>
        <taxon>Agaricomycotina</taxon>
        <taxon>Agaricomycetes</taxon>
        <taxon>Agaricomycetidae</taxon>
        <taxon>Agaricales</taxon>
        <taxon>Pluteineae</taxon>
        <taxon>Pluteaceae</taxon>
        <taxon>Pluteus</taxon>
    </lineage>
</organism>
<sequence length="214" mass="24012">MPPKKKKSESPVRTNAESCGYESSSSAFEESRNTIDRKTEAQVDILETVDIEQLVEEPVKAKEGYSPLDLPPIEILSESGVHSDDSQSSDLDQLDSDVADEHADEAEPPETTEDEDELEGDDAPENHDLKAIARRHLPGASRNFGSEDSADSEPETRPIVGSKRKTYQFPPFGTKRKRIYEVQSGVKQPDPERLKTDGVDYTRSWYPKAHRRLK</sequence>
<accession>A0ACD3AD93</accession>
<evidence type="ECO:0000313" key="1">
    <source>
        <dbReference type="EMBL" id="TFK63848.1"/>
    </source>
</evidence>
<gene>
    <name evidence="1" type="ORF">BDN72DRAFT_861801</name>
</gene>
<protein>
    <submittedName>
        <fullName evidence="1">Uncharacterized protein</fullName>
    </submittedName>
</protein>
<proteinExistence type="predicted"/>
<dbReference type="Proteomes" id="UP000308600">
    <property type="component" value="Unassembled WGS sequence"/>
</dbReference>
<evidence type="ECO:0000313" key="2">
    <source>
        <dbReference type="Proteomes" id="UP000308600"/>
    </source>
</evidence>
<reference evidence="1 2" key="1">
    <citation type="journal article" date="2019" name="Nat. Ecol. Evol.">
        <title>Megaphylogeny resolves global patterns of mushroom evolution.</title>
        <authorList>
            <person name="Varga T."/>
            <person name="Krizsan K."/>
            <person name="Foldi C."/>
            <person name="Dima B."/>
            <person name="Sanchez-Garcia M."/>
            <person name="Sanchez-Ramirez S."/>
            <person name="Szollosi G.J."/>
            <person name="Szarkandi J.G."/>
            <person name="Papp V."/>
            <person name="Albert L."/>
            <person name="Andreopoulos W."/>
            <person name="Angelini C."/>
            <person name="Antonin V."/>
            <person name="Barry K.W."/>
            <person name="Bougher N.L."/>
            <person name="Buchanan P."/>
            <person name="Buyck B."/>
            <person name="Bense V."/>
            <person name="Catcheside P."/>
            <person name="Chovatia M."/>
            <person name="Cooper J."/>
            <person name="Damon W."/>
            <person name="Desjardin D."/>
            <person name="Finy P."/>
            <person name="Geml J."/>
            <person name="Haridas S."/>
            <person name="Hughes K."/>
            <person name="Justo A."/>
            <person name="Karasinski D."/>
            <person name="Kautmanova I."/>
            <person name="Kiss B."/>
            <person name="Kocsube S."/>
            <person name="Kotiranta H."/>
            <person name="LaButti K.M."/>
            <person name="Lechner B.E."/>
            <person name="Liimatainen K."/>
            <person name="Lipzen A."/>
            <person name="Lukacs Z."/>
            <person name="Mihaltcheva S."/>
            <person name="Morgado L.N."/>
            <person name="Niskanen T."/>
            <person name="Noordeloos M.E."/>
            <person name="Ohm R.A."/>
            <person name="Ortiz-Santana B."/>
            <person name="Ovrebo C."/>
            <person name="Racz N."/>
            <person name="Riley R."/>
            <person name="Savchenko A."/>
            <person name="Shiryaev A."/>
            <person name="Soop K."/>
            <person name="Spirin V."/>
            <person name="Szebenyi C."/>
            <person name="Tomsovsky M."/>
            <person name="Tulloss R.E."/>
            <person name="Uehling J."/>
            <person name="Grigoriev I.V."/>
            <person name="Vagvolgyi C."/>
            <person name="Papp T."/>
            <person name="Martin F.M."/>
            <person name="Miettinen O."/>
            <person name="Hibbett D.S."/>
            <person name="Nagy L.G."/>
        </authorList>
    </citation>
    <scope>NUCLEOTIDE SEQUENCE [LARGE SCALE GENOMIC DNA]</scope>
    <source>
        <strain evidence="1 2">NL-1719</strain>
    </source>
</reference>
<name>A0ACD3AD93_9AGAR</name>
<keyword evidence="2" id="KW-1185">Reference proteome</keyword>